<accession>A0A1Y2FSV4</accession>
<feature type="compositionally biased region" description="Low complexity" evidence="1">
    <location>
        <begin position="507"/>
        <end position="525"/>
    </location>
</feature>
<protein>
    <submittedName>
        <fullName evidence="2">Uncharacterized protein</fullName>
    </submittedName>
</protein>
<dbReference type="Proteomes" id="UP000193467">
    <property type="component" value="Unassembled WGS sequence"/>
</dbReference>
<gene>
    <name evidence="2" type="ORF">BCR35DRAFT_330564</name>
</gene>
<name>A0A1Y2FSV4_9BASI</name>
<reference evidence="2 3" key="1">
    <citation type="submission" date="2016-07" db="EMBL/GenBank/DDBJ databases">
        <title>Pervasive Adenine N6-methylation of Active Genes in Fungi.</title>
        <authorList>
            <consortium name="DOE Joint Genome Institute"/>
            <person name="Mondo S.J."/>
            <person name="Dannebaum R.O."/>
            <person name="Kuo R.C."/>
            <person name="Labutti K."/>
            <person name="Haridas S."/>
            <person name="Kuo A."/>
            <person name="Salamov A."/>
            <person name="Ahrendt S.R."/>
            <person name="Lipzen A."/>
            <person name="Sullivan W."/>
            <person name="Andreopoulos W.B."/>
            <person name="Clum A."/>
            <person name="Lindquist E."/>
            <person name="Daum C."/>
            <person name="Ramamoorthy G.K."/>
            <person name="Gryganskyi A."/>
            <person name="Culley D."/>
            <person name="Magnuson J.K."/>
            <person name="James T.Y."/>
            <person name="O'Malley M.A."/>
            <person name="Stajich J.E."/>
            <person name="Spatafora J.W."/>
            <person name="Visel A."/>
            <person name="Grigoriev I.V."/>
        </authorList>
    </citation>
    <scope>NUCLEOTIDE SEQUENCE [LARGE SCALE GENOMIC DNA]</scope>
    <source>
        <strain evidence="2 3">62-1032</strain>
    </source>
</reference>
<feature type="compositionally biased region" description="Basic and acidic residues" evidence="1">
    <location>
        <begin position="420"/>
        <end position="441"/>
    </location>
</feature>
<feature type="compositionally biased region" description="Low complexity" evidence="1">
    <location>
        <begin position="320"/>
        <end position="380"/>
    </location>
</feature>
<proteinExistence type="predicted"/>
<feature type="compositionally biased region" description="Low complexity" evidence="1">
    <location>
        <begin position="536"/>
        <end position="597"/>
    </location>
</feature>
<comment type="caution">
    <text evidence="2">The sequence shown here is derived from an EMBL/GenBank/DDBJ whole genome shotgun (WGS) entry which is preliminary data.</text>
</comment>
<dbReference type="InParanoid" id="A0A1Y2FSV4"/>
<dbReference type="AlphaFoldDB" id="A0A1Y2FSV4"/>
<feature type="region of interest" description="Disordered" evidence="1">
    <location>
        <begin position="243"/>
        <end position="265"/>
    </location>
</feature>
<evidence type="ECO:0000313" key="3">
    <source>
        <dbReference type="Proteomes" id="UP000193467"/>
    </source>
</evidence>
<feature type="region of interest" description="Disordered" evidence="1">
    <location>
        <begin position="285"/>
        <end position="488"/>
    </location>
</feature>
<feature type="compositionally biased region" description="Low complexity" evidence="1">
    <location>
        <begin position="458"/>
        <end position="469"/>
    </location>
</feature>
<evidence type="ECO:0000313" key="2">
    <source>
        <dbReference type="EMBL" id="ORY86677.1"/>
    </source>
</evidence>
<sequence>MAEVARSVSPYPALLLTPSPSPLSSRASSPLPPNAPTRLLQLKKRRQLFDINSTSPEWTAGDATLLRARLDVANKQSQAVQLRPGQPARLLSPEERERLRREMEEDQRSEGSSAVEFGSWITDDGSEGAKRGIGAVIAAAAARQDGQRRKDGKLGIKLPVEHIEQTNGFALGARADLPPPPLPQRTLFPTNINTSPSLGGPTPANSFDAVSPLGAVANRSSSCSPRQSIRIEGFAIQGEATPIAEPSSSPIIPRPPPSTPATPSVLASLLGASCPASPSPLQLDLDVNPSFGSATSAFPTERPRQRRTSSEATLLVQARPTLTTQQPSTSSRAGAGRLTSPRRASTPSRPFTSPSSSYNSNDPSSSLNPLPSARRATSPSVSPPPTAARPAVDQSLSLSFARRPTMTRQGSMGESFGRLYEGEKAAKRERAKRVMEMKERGGLAGVGRERRRSRESVSSRGYSRSPRSGGDVEGLEYGDGSASELSEVDSEVEVVCDAFEPSVFASARSNSATSLSSASSLRCTSPAASFSPTKGPSPLHSRSFSSSSSSSPPTRPPVVATAPFRPTFPRTPSSSRPTSPTVSRRSSFVRGRVASASLELPPPNHHGREHSTSDPGPAMDEKARQDRLRIQRQVKEARKVEEERRRNEALRMVRIDSEGKKEGMGGAMRRLFGLG</sequence>
<keyword evidence="3" id="KW-1185">Reference proteome</keyword>
<evidence type="ECO:0000256" key="1">
    <source>
        <dbReference type="SAM" id="MobiDB-lite"/>
    </source>
</evidence>
<feature type="region of interest" description="Disordered" evidence="1">
    <location>
        <begin position="1"/>
        <end position="38"/>
    </location>
</feature>
<feature type="region of interest" description="Disordered" evidence="1">
    <location>
        <begin position="77"/>
        <end position="120"/>
    </location>
</feature>
<feature type="region of interest" description="Disordered" evidence="1">
    <location>
        <begin position="507"/>
        <end position="624"/>
    </location>
</feature>
<dbReference type="EMBL" id="MCGR01000014">
    <property type="protein sequence ID" value="ORY86677.1"/>
    <property type="molecule type" value="Genomic_DNA"/>
</dbReference>
<feature type="compositionally biased region" description="Low complexity" evidence="1">
    <location>
        <begin position="9"/>
        <end position="29"/>
    </location>
</feature>
<organism evidence="2 3">
    <name type="scientific">Leucosporidium creatinivorum</name>
    <dbReference type="NCBI Taxonomy" id="106004"/>
    <lineage>
        <taxon>Eukaryota</taxon>
        <taxon>Fungi</taxon>
        <taxon>Dikarya</taxon>
        <taxon>Basidiomycota</taxon>
        <taxon>Pucciniomycotina</taxon>
        <taxon>Microbotryomycetes</taxon>
        <taxon>Leucosporidiales</taxon>
        <taxon>Leucosporidium</taxon>
    </lineage>
</organism>
<feature type="compositionally biased region" description="Basic and acidic residues" evidence="1">
    <location>
        <begin position="92"/>
        <end position="109"/>
    </location>
</feature>